<proteinExistence type="predicted"/>
<dbReference type="AlphaFoldDB" id="A0A2H3EU64"/>
<dbReference type="EMBL" id="KZ293644">
    <property type="protein sequence ID" value="PBL03928.1"/>
    <property type="molecule type" value="Genomic_DNA"/>
</dbReference>
<evidence type="ECO:0000313" key="1">
    <source>
        <dbReference type="EMBL" id="PBL03928.1"/>
    </source>
</evidence>
<dbReference type="Proteomes" id="UP000217790">
    <property type="component" value="Unassembled WGS sequence"/>
</dbReference>
<organism evidence="1 2">
    <name type="scientific">Armillaria gallica</name>
    <name type="common">Bulbous honey fungus</name>
    <name type="synonym">Armillaria bulbosa</name>
    <dbReference type="NCBI Taxonomy" id="47427"/>
    <lineage>
        <taxon>Eukaryota</taxon>
        <taxon>Fungi</taxon>
        <taxon>Dikarya</taxon>
        <taxon>Basidiomycota</taxon>
        <taxon>Agaricomycotina</taxon>
        <taxon>Agaricomycetes</taxon>
        <taxon>Agaricomycetidae</taxon>
        <taxon>Agaricales</taxon>
        <taxon>Marasmiineae</taxon>
        <taxon>Physalacriaceae</taxon>
        <taxon>Armillaria</taxon>
    </lineage>
</organism>
<protein>
    <submittedName>
        <fullName evidence="1">Uncharacterized protein</fullName>
    </submittedName>
</protein>
<name>A0A2H3EU64_ARMGA</name>
<gene>
    <name evidence="1" type="ORF">ARMGADRAFT_38052</name>
</gene>
<sequence>MLDSHIPVLSVILPFAFLEHDVIVDDFQFNHLAILRTRTLFCFLPPRPSVLVTLSKKDSSRIAPLYRDWKYLPTVHVSNLRHHPLLLLKHVTYLQESRCWCVDVQASLQMFRHRFHNPFSGGFTPDIPGHKASLLAYPGVSRSFKVGRRDRERVKVDDF</sequence>
<accession>A0A2H3EU64</accession>
<evidence type="ECO:0000313" key="2">
    <source>
        <dbReference type="Proteomes" id="UP000217790"/>
    </source>
</evidence>
<dbReference type="InParanoid" id="A0A2H3EU64"/>
<keyword evidence="2" id="KW-1185">Reference proteome</keyword>
<reference evidence="2" key="1">
    <citation type="journal article" date="2017" name="Nat. Ecol. Evol.">
        <title>Genome expansion and lineage-specific genetic innovations in the forest pathogenic fungi Armillaria.</title>
        <authorList>
            <person name="Sipos G."/>
            <person name="Prasanna A.N."/>
            <person name="Walter M.C."/>
            <person name="O'Connor E."/>
            <person name="Balint B."/>
            <person name="Krizsan K."/>
            <person name="Kiss B."/>
            <person name="Hess J."/>
            <person name="Varga T."/>
            <person name="Slot J."/>
            <person name="Riley R."/>
            <person name="Boka B."/>
            <person name="Rigling D."/>
            <person name="Barry K."/>
            <person name="Lee J."/>
            <person name="Mihaltcheva S."/>
            <person name="LaButti K."/>
            <person name="Lipzen A."/>
            <person name="Waldron R."/>
            <person name="Moloney N.M."/>
            <person name="Sperisen C."/>
            <person name="Kredics L."/>
            <person name="Vagvoelgyi C."/>
            <person name="Patrignani A."/>
            <person name="Fitzpatrick D."/>
            <person name="Nagy I."/>
            <person name="Doyle S."/>
            <person name="Anderson J.B."/>
            <person name="Grigoriev I.V."/>
            <person name="Gueldener U."/>
            <person name="Muensterkoetter M."/>
            <person name="Nagy L.G."/>
        </authorList>
    </citation>
    <scope>NUCLEOTIDE SEQUENCE [LARGE SCALE GENOMIC DNA]</scope>
    <source>
        <strain evidence="2">Ar21-2</strain>
    </source>
</reference>